<name>A0A1W0XFG7_HYPEX</name>
<dbReference type="Proteomes" id="UP000192578">
    <property type="component" value="Unassembled WGS sequence"/>
</dbReference>
<dbReference type="AlphaFoldDB" id="A0A1W0XFG7"/>
<accession>A0A1W0XFG7</accession>
<proteinExistence type="predicted"/>
<protein>
    <submittedName>
        <fullName evidence="1">Uncharacterized protein</fullName>
    </submittedName>
</protein>
<comment type="caution">
    <text evidence="1">The sequence shown here is derived from an EMBL/GenBank/DDBJ whole genome shotgun (WGS) entry which is preliminary data.</text>
</comment>
<reference evidence="2" key="1">
    <citation type="submission" date="2017-01" db="EMBL/GenBank/DDBJ databases">
        <title>Comparative genomics of anhydrobiosis in the tardigrade Hypsibius dujardini.</title>
        <authorList>
            <person name="Yoshida Y."/>
            <person name="Koutsovoulos G."/>
            <person name="Laetsch D."/>
            <person name="Stevens L."/>
            <person name="Kumar S."/>
            <person name="Horikawa D."/>
            <person name="Ishino K."/>
            <person name="Komine S."/>
            <person name="Tomita M."/>
            <person name="Blaxter M."/>
            <person name="Arakawa K."/>
        </authorList>
    </citation>
    <scope>NUCLEOTIDE SEQUENCE [LARGE SCALE GENOMIC DNA]</scope>
    <source>
        <strain evidence="2">Z151</strain>
    </source>
</reference>
<evidence type="ECO:0000313" key="1">
    <source>
        <dbReference type="EMBL" id="OQV26229.1"/>
    </source>
</evidence>
<sequence>MLADDKGHQNYKDFIRKITFQTLKPLRHVEALLEEDSFCLLAANYLLHRRRRRQQQAVNPSLPPLPMEMAIRNYNYRNDAV</sequence>
<evidence type="ECO:0000313" key="2">
    <source>
        <dbReference type="Proteomes" id="UP000192578"/>
    </source>
</evidence>
<gene>
    <name evidence="1" type="ORF">BV898_00347</name>
</gene>
<organism evidence="1 2">
    <name type="scientific">Hypsibius exemplaris</name>
    <name type="common">Freshwater tardigrade</name>
    <dbReference type="NCBI Taxonomy" id="2072580"/>
    <lineage>
        <taxon>Eukaryota</taxon>
        <taxon>Metazoa</taxon>
        <taxon>Ecdysozoa</taxon>
        <taxon>Tardigrada</taxon>
        <taxon>Eutardigrada</taxon>
        <taxon>Parachela</taxon>
        <taxon>Hypsibioidea</taxon>
        <taxon>Hypsibiidae</taxon>
        <taxon>Hypsibius</taxon>
    </lineage>
</organism>
<dbReference type="EMBL" id="MTYJ01000001">
    <property type="protein sequence ID" value="OQV26229.1"/>
    <property type="molecule type" value="Genomic_DNA"/>
</dbReference>
<keyword evidence="2" id="KW-1185">Reference proteome</keyword>